<evidence type="ECO:0000256" key="3">
    <source>
        <dbReference type="ARBA" id="ARBA00022840"/>
    </source>
</evidence>
<dbReference type="GO" id="GO:0000329">
    <property type="term" value="C:fungal-type vacuole membrane"/>
    <property type="evidence" value="ECO:0007669"/>
    <property type="project" value="TreeGrafter"/>
</dbReference>
<dbReference type="GO" id="GO:0042626">
    <property type="term" value="F:ATPase-coupled transmembrane transporter activity"/>
    <property type="evidence" value="ECO:0007669"/>
    <property type="project" value="TreeGrafter"/>
</dbReference>
<dbReference type="GO" id="GO:0016887">
    <property type="term" value="F:ATP hydrolysis activity"/>
    <property type="evidence" value="ECO:0007669"/>
    <property type="project" value="InterPro"/>
</dbReference>
<dbReference type="Pfam" id="PF00005">
    <property type="entry name" value="ABC_tran"/>
    <property type="match status" value="1"/>
</dbReference>
<protein>
    <submittedName>
        <fullName evidence="5">Unnamed protein product</fullName>
    </submittedName>
</protein>
<dbReference type="FunFam" id="3.40.50.300:FF:003492">
    <property type="entry name" value="AGAP012735-PA"/>
    <property type="match status" value="1"/>
</dbReference>
<evidence type="ECO:0000259" key="4">
    <source>
        <dbReference type="Pfam" id="PF00005"/>
    </source>
</evidence>
<dbReference type="InterPro" id="IPR027417">
    <property type="entry name" value="P-loop_NTPase"/>
</dbReference>
<keyword evidence="3" id="KW-0067">ATP-binding</keyword>
<accession>A0A9W6YUM7</accession>
<sequence length="182" mass="20545">MYGEYADLQMFEALKRVNLISAAEYQLIIDGDGKFSNSGQGTEENRNKFLDLDNPISENGGNLSQGERQLMCLARSLLKSPRVLMLDEATASIDYEADAMIQKTIREEFSSTTILTIAHRLKTIIDYDKILVLDGGKIKEFDHPYKLIVDKTSQFRDMCMDTGEFDDLVALAKQAFADSKNR</sequence>
<keyword evidence="1" id="KW-0677">Repeat</keyword>
<dbReference type="InterPro" id="IPR003439">
    <property type="entry name" value="ABC_transporter-like_ATP-bd"/>
</dbReference>
<dbReference type="PANTHER" id="PTHR24223:SF353">
    <property type="entry name" value="ABC TRANSPORTER ATP-BINDING PROTEIN_PERMEASE VMR1-RELATED"/>
    <property type="match status" value="1"/>
</dbReference>
<dbReference type="SUPFAM" id="SSF52540">
    <property type="entry name" value="P-loop containing nucleoside triphosphate hydrolases"/>
    <property type="match status" value="1"/>
</dbReference>
<organism evidence="5 6">
    <name type="scientific">Ambrosiozyma monospora</name>
    <name type="common">Yeast</name>
    <name type="synonym">Endomycopsis monosporus</name>
    <dbReference type="NCBI Taxonomy" id="43982"/>
    <lineage>
        <taxon>Eukaryota</taxon>
        <taxon>Fungi</taxon>
        <taxon>Dikarya</taxon>
        <taxon>Ascomycota</taxon>
        <taxon>Saccharomycotina</taxon>
        <taxon>Pichiomycetes</taxon>
        <taxon>Pichiales</taxon>
        <taxon>Pichiaceae</taxon>
        <taxon>Ambrosiozyma</taxon>
    </lineage>
</organism>
<dbReference type="AlphaFoldDB" id="A0A9W6YUM7"/>
<keyword evidence="2" id="KW-0547">Nucleotide-binding</keyword>
<comment type="caution">
    <text evidence="5">The sequence shown here is derived from an EMBL/GenBank/DDBJ whole genome shotgun (WGS) entry which is preliminary data.</text>
</comment>
<evidence type="ECO:0000256" key="2">
    <source>
        <dbReference type="ARBA" id="ARBA00022741"/>
    </source>
</evidence>
<keyword evidence="6" id="KW-1185">Reference proteome</keyword>
<feature type="domain" description="ABC transporter" evidence="4">
    <location>
        <begin position="51"/>
        <end position="91"/>
    </location>
</feature>
<name>A0A9W6YUM7_AMBMO</name>
<reference evidence="5" key="1">
    <citation type="submission" date="2023-04" db="EMBL/GenBank/DDBJ databases">
        <title>Ambrosiozyma monospora NBRC 1965.</title>
        <authorList>
            <person name="Ichikawa N."/>
            <person name="Sato H."/>
            <person name="Tonouchi N."/>
        </authorList>
    </citation>
    <scope>NUCLEOTIDE SEQUENCE</scope>
    <source>
        <strain evidence="5">NBRC 1965</strain>
    </source>
</reference>
<dbReference type="GO" id="GO:0005524">
    <property type="term" value="F:ATP binding"/>
    <property type="evidence" value="ECO:0007669"/>
    <property type="project" value="UniProtKB-KW"/>
</dbReference>
<dbReference type="InterPro" id="IPR050173">
    <property type="entry name" value="ABC_transporter_C-like"/>
</dbReference>
<evidence type="ECO:0000313" key="5">
    <source>
        <dbReference type="EMBL" id="GMG36180.1"/>
    </source>
</evidence>
<gene>
    <name evidence="5" type="ORF">Amon01_000463800</name>
</gene>
<evidence type="ECO:0000313" key="6">
    <source>
        <dbReference type="Proteomes" id="UP001165063"/>
    </source>
</evidence>
<dbReference type="OrthoDB" id="4020894at2759"/>
<dbReference type="Gene3D" id="3.40.50.300">
    <property type="entry name" value="P-loop containing nucleotide triphosphate hydrolases"/>
    <property type="match status" value="1"/>
</dbReference>
<dbReference type="EMBL" id="BSXU01002291">
    <property type="protein sequence ID" value="GMG36180.1"/>
    <property type="molecule type" value="Genomic_DNA"/>
</dbReference>
<dbReference type="Proteomes" id="UP001165063">
    <property type="component" value="Unassembled WGS sequence"/>
</dbReference>
<proteinExistence type="predicted"/>
<evidence type="ECO:0000256" key="1">
    <source>
        <dbReference type="ARBA" id="ARBA00022737"/>
    </source>
</evidence>
<dbReference type="PANTHER" id="PTHR24223">
    <property type="entry name" value="ATP-BINDING CASSETTE SUB-FAMILY C"/>
    <property type="match status" value="1"/>
</dbReference>